<dbReference type="InterPro" id="IPR021133">
    <property type="entry name" value="HEAT_type_2"/>
</dbReference>
<evidence type="ECO:0000256" key="2">
    <source>
        <dbReference type="PROSITE-ProRule" id="PRU00103"/>
    </source>
</evidence>
<reference evidence="5 6" key="1">
    <citation type="journal article" date="2019" name="Sci. Rep.">
        <title>Comparative genomics of chytrid fungi reveal insights into the obligate biotrophic and pathogenic lifestyle of Synchytrium endobioticum.</title>
        <authorList>
            <person name="van de Vossenberg B.T.L.H."/>
            <person name="Warris S."/>
            <person name="Nguyen H.D.T."/>
            <person name="van Gent-Pelzer M.P.E."/>
            <person name="Joly D.L."/>
            <person name="van de Geest H.C."/>
            <person name="Bonants P.J.M."/>
            <person name="Smith D.S."/>
            <person name="Levesque C.A."/>
            <person name="van der Lee T.A.J."/>
        </authorList>
    </citation>
    <scope>NUCLEOTIDE SEQUENCE [LARGE SCALE GENOMIC DNA]</scope>
    <source>
        <strain evidence="5 6">CBS 675.73</strain>
    </source>
</reference>
<evidence type="ECO:0000313" key="5">
    <source>
        <dbReference type="EMBL" id="TPX78567.1"/>
    </source>
</evidence>
<dbReference type="InterPro" id="IPR019451">
    <property type="entry name" value="Rtp1_C1"/>
</dbReference>
<dbReference type="AlphaFoldDB" id="A0A507FVN7"/>
<accession>A0A507FVN7</accession>
<proteinExistence type="inferred from homology"/>
<dbReference type="InterPro" id="IPR039600">
    <property type="entry name" value="TANGO6/Rtp1"/>
</dbReference>
<dbReference type="Proteomes" id="UP000320333">
    <property type="component" value="Unassembled WGS sequence"/>
</dbReference>
<dbReference type="InterPro" id="IPR057407">
    <property type="entry name" value="HEAT_TANGO6"/>
</dbReference>
<dbReference type="EMBL" id="QEAP01000002">
    <property type="protein sequence ID" value="TPX78567.1"/>
    <property type="molecule type" value="Genomic_DNA"/>
</dbReference>
<evidence type="ECO:0000259" key="4">
    <source>
        <dbReference type="Pfam" id="PF23565"/>
    </source>
</evidence>
<gene>
    <name evidence="5" type="ORF">CcCBS67573_g00156</name>
</gene>
<evidence type="ECO:0000256" key="1">
    <source>
        <dbReference type="ARBA" id="ARBA00005724"/>
    </source>
</evidence>
<feature type="domain" description="TANGO6 HEAT repeat" evidence="4">
    <location>
        <begin position="259"/>
        <end position="501"/>
    </location>
</feature>
<dbReference type="PROSITE" id="PS50077">
    <property type="entry name" value="HEAT_REPEAT"/>
    <property type="match status" value="1"/>
</dbReference>
<dbReference type="InterPro" id="IPR011989">
    <property type="entry name" value="ARM-like"/>
</dbReference>
<dbReference type="InterPro" id="IPR016024">
    <property type="entry name" value="ARM-type_fold"/>
</dbReference>
<sequence length="903" mass="100169">MLFVKDDLLEQRLQELEQTTFSQSIGSTHAKDAVQPHDLSGQSLPVKLRYLAACLQSLHAVESQPNLPTSNDSLLNFNAVSTLSEIIIEWGFRNAQPPISLLAASEFARIITEPHKSLSRSESSWLRHFLISKYLGNLYACLLLHASSKNQTTARESPSPTTDCDGFANLINSTRINQSDSLVSIAQSKLADLVDTIDPSKSISFLLKLMNSKGSAITGQFLTRAMLRPTGLQSLILLFVKSDLDRQGGLAVGPEFDAQLRALSRIITTVPKQCVDDEAYLKHIGPQLVHLIEQRHSPGSPLLHATISITTQLLHKFTQPTKLHIIHPLLSPLNTLFSTTNSRLKHDVEFGVDLDGHRILSSEDAVERVLSNATKFLALSEPSFELMDALHSVFIPLYLYHEFTSTHPLVSKAHAEAIDMKEVLKALLRMNAVEKSELLLSEMVTFGESLADDVNGMPAISANLGASGRVQFILRDDTEAHASGASLISDAIVFVEFLTHLEDKQLVCGVFLRLLEHYIVSSSGVRETEELSTNLRTVVTMRILMILIERFGADLIQGTRRIFELVRSIVVNSSVEGSVDSACLLLCLTISKGVLNNLDSETTDIKKLFDLDEFVVVLQTLETHQDAGIRAVAKDVRRLIFIKRGGDSRDAVSAERHASEVLFARSMLELSDELLPIRAHGMDHIRKMVLSQDVVVQENLNTVLFAYLDMVQDVDSFIYLHAVAGLSTLADVYPKQCLEQIVTRYSNTEDYPTDYRLRIGEVASKTIKRSGPVFGKYAPEILPPILKVLRDKDPHMRASAISLLGVVAETAPLPLLPYIQQILDFIENTLILEQSDAILRQGAVLALLCFIRGMHGMYSTFPKGTLRRVFTRLKIVSEIDNDELTRHNAGIALNELRDAIGLF</sequence>
<feature type="repeat" description="HEAT" evidence="2">
    <location>
        <begin position="781"/>
        <end position="816"/>
    </location>
</feature>
<evidence type="ECO:0000259" key="3">
    <source>
        <dbReference type="Pfam" id="PF10363"/>
    </source>
</evidence>
<dbReference type="OrthoDB" id="39591at2759"/>
<keyword evidence="6" id="KW-1185">Reference proteome</keyword>
<dbReference type="Pfam" id="PF10363">
    <property type="entry name" value="RTP1_C1"/>
    <property type="match status" value="1"/>
</dbReference>
<dbReference type="Pfam" id="PF23565">
    <property type="entry name" value="ARM_TANGO6"/>
    <property type="match status" value="1"/>
</dbReference>
<organism evidence="5 6">
    <name type="scientific">Chytriomyces confervae</name>
    <dbReference type="NCBI Taxonomy" id="246404"/>
    <lineage>
        <taxon>Eukaryota</taxon>
        <taxon>Fungi</taxon>
        <taxon>Fungi incertae sedis</taxon>
        <taxon>Chytridiomycota</taxon>
        <taxon>Chytridiomycota incertae sedis</taxon>
        <taxon>Chytridiomycetes</taxon>
        <taxon>Chytridiales</taxon>
        <taxon>Chytriomycetaceae</taxon>
        <taxon>Chytriomyces</taxon>
    </lineage>
</organism>
<protein>
    <submittedName>
        <fullName evidence="5">Uncharacterized protein</fullName>
    </submittedName>
</protein>
<dbReference type="Gene3D" id="1.25.10.10">
    <property type="entry name" value="Leucine-rich Repeat Variant"/>
    <property type="match status" value="1"/>
</dbReference>
<dbReference type="GO" id="GO:0009306">
    <property type="term" value="P:protein secretion"/>
    <property type="evidence" value="ECO:0007669"/>
    <property type="project" value="TreeGrafter"/>
</dbReference>
<name>A0A507FVN7_9FUNG</name>
<dbReference type="PANTHER" id="PTHR20959:SF1">
    <property type="entry name" value="TRANSPORT AND GOLGI ORGANIZATION PROTEIN 6 HOMOLOG"/>
    <property type="match status" value="1"/>
</dbReference>
<comment type="similarity">
    <text evidence="1">Belongs to the Tango6 family.</text>
</comment>
<dbReference type="SUPFAM" id="SSF48371">
    <property type="entry name" value="ARM repeat"/>
    <property type="match status" value="1"/>
</dbReference>
<comment type="caution">
    <text evidence="5">The sequence shown here is derived from an EMBL/GenBank/DDBJ whole genome shotgun (WGS) entry which is preliminary data.</text>
</comment>
<feature type="domain" description="RNA polymerase II assembly factor Rtp1 C-terminal" evidence="3">
    <location>
        <begin position="665"/>
        <end position="772"/>
    </location>
</feature>
<evidence type="ECO:0000313" key="6">
    <source>
        <dbReference type="Proteomes" id="UP000320333"/>
    </source>
</evidence>
<dbReference type="PANTHER" id="PTHR20959">
    <property type="entry name" value="TRANSPORT AND GOLGI ORGANIZATION PROTEIN 6 FAMILY MEMBER"/>
    <property type="match status" value="1"/>
</dbReference>